<protein>
    <submittedName>
        <fullName evidence="4">FecR family protein</fullName>
    </submittedName>
</protein>
<name>A0ABT4S3G9_9FLAO</name>
<reference evidence="4" key="1">
    <citation type="submission" date="2022-11" db="EMBL/GenBank/DDBJ databases">
        <title>Refractory cell wall polysaccharides provide important carbon source for microbial heterotrophs in the hadal ocean.</title>
        <authorList>
            <person name="Zhu X."/>
        </authorList>
    </citation>
    <scope>NUCLEOTIDE SEQUENCE</scope>
    <source>
        <strain evidence="4">MTRN7</strain>
    </source>
</reference>
<keyword evidence="1" id="KW-1133">Transmembrane helix</keyword>
<feature type="transmembrane region" description="Helical" evidence="1">
    <location>
        <begin position="69"/>
        <end position="89"/>
    </location>
</feature>
<keyword evidence="1" id="KW-0812">Transmembrane</keyword>
<feature type="domain" description="Protein FecR C-terminal" evidence="3">
    <location>
        <begin position="229"/>
        <end position="293"/>
    </location>
</feature>
<gene>
    <name evidence="4" type="ORF">OOZ35_13835</name>
</gene>
<dbReference type="PIRSF" id="PIRSF018266">
    <property type="entry name" value="FecR"/>
    <property type="match status" value="1"/>
</dbReference>
<dbReference type="Gene3D" id="2.60.120.1440">
    <property type="match status" value="1"/>
</dbReference>
<keyword evidence="1" id="KW-0472">Membrane</keyword>
<dbReference type="InterPro" id="IPR012373">
    <property type="entry name" value="Ferrdict_sens_TM"/>
</dbReference>
<accession>A0ABT4S3G9</accession>
<dbReference type="Pfam" id="PF16344">
    <property type="entry name" value="FecR_C"/>
    <property type="match status" value="1"/>
</dbReference>
<organism evidence="4 5">
    <name type="scientific">Mesoflavibacter profundi</name>
    <dbReference type="NCBI Taxonomy" id="2708110"/>
    <lineage>
        <taxon>Bacteria</taxon>
        <taxon>Pseudomonadati</taxon>
        <taxon>Bacteroidota</taxon>
        <taxon>Flavobacteriia</taxon>
        <taxon>Flavobacteriales</taxon>
        <taxon>Flavobacteriaceae</taxon>
        <taxon>Mesoflavibacter</taxon>
    </lineage>
</organism>
<dbReference type="Gene3D" id="3.55.50.30">
    <property type="match status" value="1"/>
</dbReference>
<evidence type="ECO:0000313" key="4">
    <source>
        <dbReference type="EMBL" id="MDA0178579.1"/>
    </source>
</evidence>
<sequence length="296" mass="33740">MEKEYLIKKWLDNNLSDSELEAFKSLEDYDALVKLSNYSKGFKAPNFNQEAILDTIISQPKATPKKENWIVKALKVAAILVLCFSAYYYTTTLDTSYSTDFAEKKWIELPDHSTVNLNALSNITYNKNNWKTTRDINLQGEAFFNVEKGSSFNVITNNGTVTVLGTAFNVKHRDNFFEVTCYQGRVKVIHKDKTTILAKGETFLVVNGIIINRSTALDKPQWLSNTSAFKSIPLKEVIAEFERQYNVKVTTKNINTDLIFTGRFTHDNIDTALKSITLPIQLTYTKTNNTIILTRE</sequence>
<dbReference type="InterPro" id="IPR006860">
    <property type="entry name" value="FecR"/>
</dbReference>
<dbReference type="PANTHER" id="PTHR30273">
    <property type="entry name" value="PERIPLASMIC SIGNAL SENSOR AND SIGMA FACTOR ACTIVATOR FECR-RELATED"/>
    <property type="match status" value="1"/>
</dbReference>
<evidence type="ECO:0000259" key="3">
    <source>
        <dbReference type="Pfam" id="PF16344"/>
    </source>
</evidence>
<dbReference type="InterPro" id="IPR032508">
    <property type="entry name" value="FecR_C"/>
</dbReference>
<dbReference type="Pfam" id="PF04773">
    <property type="entry name" value="FecR"/>
    <property type="match status" value="1"/>
</dbReference>
<evidence type="ECO:0000256" key="1">
    <source>
        <dbReference type="SAM" id="Phobius"/>
    </source>
</evidence>
<feature type="domain" description="FecR protein" evidence="2">
    <location>
        <begin position="97"/>
        <end position="187"/>
    </location>
</feature>
<dbReference type="PANTHER" id="PTHR30273:SF2">
    <property type="entry name" value="PROTEIN FECR"/>
    <property type="match status" value="1"/>
</dbReference>
<evidence type="ECO:0000259" key="2">
    <source>
        <dbReference type="Pfam" id="PF04773"/>
    </source>
</evidence>
<keyword evidence="5" id="KW-1185">Reference proteome</keyword>
<comment type="caution">
    <text evidence="4">The sequence shown here is derived from an EMBL/GenBank/DDBJ whole genome shotgun (WGS) entry which is preliminary data.</text>
</comment>
<dbReference type="RefSeq" id="WP_106687639.1">
    <property type="nucleotide sequence ID" value="NZ_CAXQEU010000172.1"/>
</dbReference>
<proteinExistence type="predicted"/>
<evidence type="ECO:0000313" key="5">
    <source>
        <dbReference type="Proteomes" id="UP001149142"/>
    </source>
</evidence>
<dbReference type="Proteomes" id="UP001149142">
    <property type="component" value="Unassembled WGS sequence"/>
</dbReference>
<dbReference type="EMBL" id="JAPFGC010000002">
    <property type="protein sequence ID" value="MDA0178579.1"/>
    <property type="molecule type" value="Genomic_DNA"/>
</dbReference>